<evidence type="ECO:0000313" key="3">
    <source>
        <dbReference type="Proteomes" id="UP000828390"/>
    </source>
</evidence>
<name>A0A9D4LQ47_DREPO</name>
<proteinExistence type="predicted"/>
<dbReference type="Pfam" id="PF06119">
    <property type="entry name" value="NIDO"/>
    <property type="match status" value="1"/>
</dbReference>
<comment type="caution">
    <text evidence="2">The sequence shown here is derived from an EMBL/GenBank/DDBJ whole genome shotgun (WGS) entry which is preliminary data.</text>
</comment>
<accession>A0A9D4LQ47</accession>
<gene>
    <name evidence="2" type="ORF">DPMN_024627</name>
</gene>
<organism evidence="2 3">
    <name type="scientific">Dreissena polymorpha</name>
    <name type="common">Zebra mussel</name>
    <name type="synonym">Mytilus polymorpha</name>
    <dbReference type="NCBI Taxonomy" id="45954"/>
    <lineage>
        <taxon>Eukaryota</taxon>
        <taxon>Metazoa</taxon>
        <taxon>Spiralia</taxon>
        <taxon>Lophotrochozoa</taxon>
        <taxon>Mollusca</taxon>
        <taxon>Bivalvia</taxon>
        <taxon>Autobranchia</taxon>
        <taxon>Heteroconchia</taxon>
        <taxon>Euheterodonta</taxon>
        <taxon>Imparidentia</taxon>
        <taxon>Neoheterodontei</taxon>
        <taxon>Myida</taxon>
        <taxon>Dreissenoidea</taxon>
        <taxon>Dreissenidae</taxon>
        <taxon>Dreissena</taxon>
    </lineage>
</organism>
<reference evidence="2" key="2">
    <citation type="submission" date="2020-11" db="EMBL/GenBank/DDBJ databases">
        <authorList>
            <person name="McCartney M.A."/>
            <person name="Auch B."/>
            <person name="Kono T."/>
            <person name="Mallez S."/>
            <person name="Becker A."/>
            <person name="Gohl D.M."/>
            <person name="Silverstein K.A.T."/>
            <person name="Koren S."/>
            <person name="Bechman K.B."/>
            <person name="Herman A."/>
            <person name="Abrahante J.E."/>
            <person name="Garbe J."/>
        </authorList>
    </citation>
    <scope>NUCLEOTIDE SEQUENCE</scope>
    <source>
        <strain evidence="2">Duluth1</strain>
        <tissue evidence="2">Whole animal</tissue>
    </source>
</reference>
<sequence>MLGSLWLAVPPRAPNIPIQNLPTTIIAPLWTDMRMGANSNIWVHSYYSYTSNETRWSSSMTSIKNYLDTYVYGFSNFHPVQAVIVTWEKMLPLDSISEASTFRLYRMFLSCITILKLLY</sequence>
<dbReference type="EMBL" id="JAIWYP010000002">
    <property type="protein sequence ID" value="KAH3861693.1"/>
    <property type="molecule type" value="Genomic_DNA"/>
</dbReference>
<keyword evidence="3" id="KW-1185">Reference proteome</keyword>
<protein>
    <recommendedName>
        <fullName evidence="1">NIDO domain-containing protein</fullName>
    </recommendedName>
</protein>
<feature type="domain" description="NIDO" evidence="1">
    <location>
        <begin position="17"/>
        <end position="102"/>
    </location>
</feature>
<dbReference type="AlphaFoldDB" id="A0A9D4LQ47"/>
<dbReference type="GO" id="GO:0007160">
    <property type="term" value="P:cell-matrix adhesion"/>
    <property type="evidence" value="ECO:0007669"/>
    <property type="project" value="InterPro"/>
</dbReference>
<dbReference type="InterPro" id="IPR003886">
    <property type="entry name" value="NIDO_dom"/>
</dbReference>
<reference evidence="2" key="1">
    <citation type="journal article" date="2019" name="bioRxiv">
        <title>The Genome of the Zebra Mussel, Dreissena polymorpha: A Resource for Invasive Species Research.</title>
        <authorList>
            <person name="McCartney M.A."/>
            <person name="Auch B."/>
            <person name="Kono T."/>
            <person name="Mallez S."/>
            <person name="Zhang Y."/>
            <person name="Obille A."/>
            <person name="Becker A."/>
            <person name="Abrahante J.E."/>
            <person name="Garbe J."/>
            <person name="Badalamenti J.P."/>
            <person name="Herman A."/>
            <person name="Mangelson H."/>
            <person name="Liachko I."/>
            <person name="Sullivan S."/>
            <person name="Sone E.D."/>
            <person name="Koren S."/>
            <person name="Silverstein K.A.T."/>
            <person name="Beckman K.B."/>
            <person name="Gohl D.M."/>
        </authorList>
    </citation>
    <scope>NUCLEOTIDE SEQUENCE</scope>
    <source>
        <strain evidence="2">Duluth1</strain>
        <tissue evidence="2">Whole animal</tissue>
    </source>
</reference>
<evidence type="ECO:0000259" key="1">
    <source>
        <dbReference type="Pfam" id="PF06119"/>
    </source>
</evidence>
<evidence type="ECO:0000313" key="2">
    <source>
        <dbReference type="EMBL" id="KAH3861693.1"/>
    </source>
</evidence>
<dbReference type="Proteomes" id="UP000828390">
    <property type="component" value="Unassembled WGS sequence"/>
</dbReference>